<evidence type="ECO:0000313" key="10">
    <source>
        <dbReference type="Proteomes" id="UP000621560"/>
    </source>
</evidence>
<keyword evidence="2 7" id="KW-0813">Transport</keyword>
<dbReference type="Gene3D" id="1.10.3720.10">
    <property type="entry name" value="MetI-like"/>
    <property type="match status" value="1"/>
</dbReference>
<feature type="transmembrane region" description="Helical" evidence="7">
    <location>
        <begin position="182"/>
        <end position="205"/>
    </location>
</feature>
<feature type="transmembrane region" description="Helical" evidence="7">
    <location>
        <begin position="110"/>
        <end position="129"/>
    </location>
</feature>
<evidence type="ECO:0000256" key="1">
    <source>
        <dbReference type="ARBA" id="ARBA00004651"/>
    </source>
</evidence>
<dbReference type="EMBL" id="JACXIZ010000043">
    <property type="protein sequence ID" value="MBD2847672.1"/>
    <property type="molecule type" value="Genomic_DNA"/>
</dbReference>
<feature type="transmembrane region" description="Helical" evidence="7">
    <location>
        <begin position="254"/>
        <end position="275"/>
    </location>
</feature>
<name>A0A927BWL8_9BACL</name>
<dbReference type="GO" id="GO:0055085">
    <property type="term" value="P:transmembrane transport"/>
    <property type="evidence" value="ECO:0007669"/>
    <property type="project" value="InterPro"/>
</dbReference>
<evidence type="ECO:0000256" key="6">
    <source>
        <dbReference type="ARBA" id="ARBA00023136"/>
    </source>
</evidence>
<dbReference type="Pfam" id="PF00528">
    <property type="entry name" value="BPD_transp_1"/>
    <property type="match status" value="1"/>
</dbReference>
<dbReference type="GO" id="GO:0005886">
    <property type="term" value="C:plasma membrane"/>
    <property type="evidence" value="ECO:0007669"/>
    <property type="project" value="UniProtKB-SubCell"/>
</dbReference>
<dbReference type="CDD" id="cd06261">
    <property type="entry name" value="TM_PBP2"/>
    <property type="match status" value="1"/>
</dbReference>
<dbReference type="AlphaFoldDB" id="A0A927BWL8"/>
<reference evidence="9" key="1">
    <citation type="submission" date="2020-09" db="EMBL/GenBank/DDBJ databases">
        <title>A novel bacterium of genus Paenibacillus, isolated from South China Sea.</title>
        <authorList>
            <person name="Huang H."/>
            <person name="Mo K."/>
            <person name="Hu Y."/>
        </authorList>
    </citation>
    <scope>NUCLEOTIDE SEQUENCE</scope>
    <source>
        <strain evidence="9">IB182496</strain>
    </source>
</reference>
<keyword evidence="6 7" id="KW-0472">Membrane</keyword>
<comment type="caution">
    <text evidence="9">The sequence shown here is derived from an EMBL/GenBank/DDBJ whole genome shotgun (WGS) entry which is preliminary data.</text>
</comment>
<feature type="transmembrane region" description="Helical" evidence="7">
    <location>
        <begin position="141"/>
        <end position="161"/>
    </location>
</feature>
<feature type="transmembrane region" description="Helical" evidence="7">
    <location>
        <begin position="78"/>
        <end position="98"/>
    </location>
</feature>
<evidence type="ECO:0000256" key="3">
    <source>
        <dbReference type="ARBA" id="ARBA00022475"/>
    </source>
</evidence>
<dbReference type="RefSeq" id="WP_190920778.1">
    <property type="nucleotide sequence ID" value="NZ_JACXIZ010000043.1"/>
</dbReference>
<gene>
    <name evidence="9" type="ORF">IDH44_20975</name>
</gene>
<keyword evidence="4 7" id="KW-0812">Transmembrane</keyword>
<keyword evidence="5 7" id="KW-1133">Transmembrane helix</keyword>
<keyword evidence="3" id="KW-1003">Cell membrane</keyword>
<dbReference type="Proteomes" id="UP000621560">
    <property type="component" value="Unassembled WGS sequence"/>
</dbReference>
<feature type="transmembrane region" description="Helical" evidence="7">
    <location>
        <begin position="14"/>
        <end position="34"/>
    </location>
</feature>
<dbReference type="PANTHER" id="PTHR43744">
    <property type="entry name" value="ABC TRANSPORTER PERMEASE PROTEIN MG189-RELATED-RELATED"/>
    <property type="match status" value="1"/>
</dbReference>
<dbReference type="PANTHER" id="PTHR43744:SF9">
    <property type="entry name" value="POLYGALACTURONAN_RHAMNOGALACTURONAN TRANSPORT SYSTEM PERMEASE PROTEIN YTCP"/>
    <property type="match status" value="1"/>
</dbReference>
<feature type="domain" description="ABC transmembrane type-1" evidence="8">
    <location>
        <begin position="74"/>
        <end position="275"/>
    </location>
</feature>
<evidence type="ECO:0000259" key="8">
    <source>
        <dbReference type="PROSITE" id="PS50928"/>
    </source>
</evidence>
<dbReference type="InterPro" id="IPR000515">
    <property type="entry name" value="MetI-like"/>
</dbReference>
<dbReference type="PROSITE" id="PS50928">
    <property type="entry name" value="ABC_TM1"/>
    <property type="match status" value="1"/>
</dbReference>
<dbReference type="SUPFAM" id="SSF161098">
    <property type="entry name" value="MetI-like"/>
    <property type="match status" value="1"/>
</dbReference>
<evidence type="ECO:0000313" key="9">
    <source>
        <dbReference type="EMBL" id="MBD2847672.1"/>
    </source>
</evidence>
<evidence type="ECO:0000256" key="4">
    <source>
        <dbReference type="ARBA" id="ARBA00022692"/>
    </source>
</evidence>
<comment type="subcellular location">
    <subcellularLocation>
        <location evidence="1 7">Cell membrane</location>
        <topology evidence="1 7">Multi-pass membrane protein</topology>
    </subcellularLocation>
</comment>
<protein>
    <submittedName>
        <fullName evidence="9">Carbohydrate ABC transporter permease</fullName>
    </submittedName>
</protein>
<evidence type="ECO:0000256" key="2">
    <source>
        <dbReference type="ARBA" id="ARBA00022448"/>
    </source>
</evidence>
<organism evidence="9 10">
    <name type="scientific">Paenibacillus sabuli</name>
    <dbReference type="NCBI Taxonomy" id="2772509"/>
    <lineage>
        <taxon>Bacteria</taxon>
        <taxon>Bacillati</taxon>
        <taxon>Bacillota</taxon>
        <taxon>Bacilli</taxon>
        <taxon>Bacillales</taxon>
        <taxon>Paenibacillaceae</taxon>
        <taxon>Paenibacillus</taxon>
    </lineage>
</organism>
<sequence>MSTTSKREKLLQGVNYAALLLAGLICLFPFFYVLSVSFTPAAEVVRRGVVLIPEQITLYAYNQVLQGYGLGNAYQVTLFRTLVGTGLNLVFTILMAYALSKKSLPGRAPLLMIVIFTMLFNGGLIPTYLLTRYLGLLDTVWALIVPGLISAFNLIIVKGFFEQLPQEIEESAKVDGAGDMRVLWRIVLPLSMPVIATIGLFYAVFHWNSYFDGIMYIRDQQLYPLQVVLRNILLNFQTQTADAVSDTTLPASFLSIQMAAVMLSTVPILLVYPFLQRHFAKGVLLGSVKG</sequence>
<proteinExistence type="inferred from homology"/>
<evidence type="ECO:0000256" key="7">
    <source>
        <dbReference type="RuleBase" id="RU363032"/>
    </source>
</evidence>
<dbReference type="InterPro" id="IPR035906">
    <property type="entry name" value="MetI-like_sf"/>
</dbReference>
<comment type="similarity">
    <text evidence="7">Belongs to the binding-protein-dependent transport system permease family.</text>
</comment>
<evidence type="ECO:0000256" key="5">
    <source>
        <dbReference type="ARBA" id="ARBA00022989"/>
    </source>
</evidence>
<accession>A0A927BWL8</accession>
<keyword evidence="10" id="KW-1185">Reference proteome</keyword>